<keyword evidence="5 8" id="KW-0812">Transmembrane</keyword>
<dbReference type="OrthoDB" id="9811721at2"/>
<feature type="transmembrane region" description="Helical" evidence="8">
    <location>
        <begin position="272"/>
        <end position="293"/>
    </location>
</feature>
<keyword evidence="7 8" id="KW-0472">Membrane</keyword>
<dbReference type="KEGG" id="tam:Theam_0193"/>
<dbReference type="Proteomes" id="UP000006362">
    <property type="component" value="Chromosome"/>
</dbReference>
<evidence type="ECO:0000256" key="4">
    <source>
        <dbReference type="ARBA" id="ARBA00022475"/>
    </source>
</evidence>
<keyword evidence="10" id="KW-1185">Reference proteome</keyword>
<dbReference type="GO" id="GO:0022857">
    <property type="term" value="F:transmembrane transporter activity"/>
    <property type="evidence" value="ECO:0007669"/>
    <property type="project" value="InterPro"/>
</dbReference>
<evidence type="ECO:0000313" key="9">
    <source>
        <dbReference type="EMBL" id="ADU96166.1"/>
    </source>
</evidence>
<keyword evidence="4" id="KW-1003">Cell membrane</keyword>
<gene>
    <name evidence="9" type="ordered locus">Theam_0193</name>
</gene>
<dbReference type="InterPro" id="IPR000522">
    <property type="entry name" value="ABC_transptr_permease_BtuC"/>
</dbReference>
<evidence type="ECO:0000256" key="1">
    <source>
        <dbReference type="ARBA" id="ARBA00004651"/>
    </source>
</evidence>
<reference evidence="9" key="1">
    <citation type="submission" date="2011-01" db="EMBL/GenBank/DDBJ databases">
        <title>Complete sequence of chromosome of Thermovibrio ammonificans HB-1.</title>
        <authorList>
            <consortium name="US DOE Joint Genome Institute"/>
            <person name="Lucas S."/>
            <person name="Copeland A."/>
            <person name="Lapidus A."/>
            <person name="Cheng J.-F."/>
            <person name="Goodwin L."/>
            <person name="Pitluck S."/>
            <person name="Davenport K."/>
            <person name="Detter J.C."/>
            <person name="Han C."/>
            <person name="Tapia R."/>
            <person name="Land M."/>
            <person name="Hauser L."/>
            <person name="Kyrpides N."/>
            <person name="Ivanova N."/>
            <person name="Ovchinnikova G."/>
            <person name="Vetriani C."/>
            <person name="Woyke T."/>
        </authorList>
    </citation>
    <scope>NUCLEOTIDE SEQUENCE [LARGE SCALE GENOMIC DNA]</scope>
    <source>
        <strain evidence="9">HB-1</strain>
    </source>
</reference>
<dbReference type="CDD" id="cd06550">
    <property type="entry name" value="TM_ABC_iron-siderophores_like"/>
    <property type="match status" value="1"/>
</dbReference>
<keyword evidence="6 8" id="KW-1133">Transmembrane helix</keyword>
<evidence type="ECO:0000256" key="5">
    <source>
        <dbReference type="ARBA" id="ARBA00022692"/>
    </source>
</evidence>
<dbReference type="HOGENOM" id="CLU_013016_0_3_0"/>
<dbReference type="Pfam" id="PF01032">
    <property type="entry name" value="FecCD"/>
    <property type="match status" value="1"/>
</dbReference>
<feature type="transmembrane region" description="Helical" evidence="8">
    <location>
        <begin position="156"/>
        <end position="176"/>
    </location>
</feature>
<evidence type="ECO:0000313" key="10">
    <source>
        <dbReference type="Proteomes" id="UP000006362"/>
    </source>
</evidence>
<feature type="transmembrane region" description="Helical" evidence="8">
    <location>
        <begin position="89"/>
        <end position="109"/>
    </location>
</feature>
<name>E8T3V6_THEA1</name>
<sequence length="300" mass="31815">MQVVFLVLVNFALAGLFLFYRLPSEAVLVSLRLPQLFVAFSYGGVLAVSGAVFQGALRNPLADGYTLGVASGAALGASLSLLFHLPVELGALVGGLFSVFLLVLGYSLFKDALALLLFGVGLSAMLSAFLLIVYALMPAYTLQDAVLFMLGYMPPFSLKEALLLLGAAVAATLFTFTRWRSVDLLSLGDELAYFSGVNPRSERILLVTASSAALALFVAKCGVVGFLGLIVPHLLRFLGFRVSKELIPLSFLAGGGLFVTSAFGARELLYPTLLPVGVLTTLFGVPVFLFILWRFKGAGG</sequence>
<feature type="transmembrane region" description="Helical" evidence="8">
    <location>
        <begin position="36"/>
        <end position="57"/>
    </location>
</feature>
<evidence type="ECO:0000256" key="7">
    <source>
        <dbReference type="ARBA" id="ARBA00023136"/>
    </source>
</evidence>
<dbReference type="STRING" id="648996.Theam_0193"/>
<feature type="transmembrane region" description="Helical" evidence="8">
    <location>
        <begin position="116"/>
        <end position="136"/>
    </location>
</feature>
<evidence type="ECO:0000256" key="6">
    <source>
        <dbReference type="ARBA" id="ARBA00022989"/>
    </source>
</evidence>
<dbReference type="EMBL" id="CP002444">
    <property type="protein sequence ID" value="ADU96166.1"/>
    <property type="molecule type" value="Genomic_DNA"/>
</dbReference>
<keyword evidence="3" id="KW-0813">Transport</keyword>
<dbReference type="Gene3D" id="1.10.3470.10">
    <property type="entry name" value="ABC transporter involved in vitamin B12 uptake, BtuC"/>
    <property type="match status" value="1"/>
</dbReference>
<dbReference type="RefSeq" id="WP_013536952.1">
    <property type="nucleotide sequence ID" value="NC_014926.1"/>
</dbReference>
<dbReference type="PANTHER" id="PTHR30472">
    <property type="entry name" value="FERRIC ENTEROBACTIN TRANSPORT SYSTEM PERMEASE PROTEIN"/>
    <property type="match status" value="1"/>
</dbReference>
<evidence type="ECO:0000256" key="3">
    <source>
        <dbReference type="ARBA" id="ARBA00022448"/>
    </source>
</evidence>
<evidence type="ECO:0000256" key="8">
    <source>
        <dbReference type="SAM" id="Phobius"/>
    </source>
</evidence>
<feature type="transmembrane region" description="Helical" evidence="8">
    <location>
        <begin position="64"/>
        <end position="83"/>
    </location>
</feature>
<organism evidence="9 10">
    <name type="scientific">Thermovibrio ammonificans (strain DSM 15698 / JCM 12110 / HB-1)</name>
    <dbReference type="NCBI Taxonomy" id="648996"/>
    <lineage>
        <taxon>Bacteria</taxon>
        <taxon>Pseudomonadati</taxon>
        <taxon>Aquificota</taxon>
        <taxon>Aquificia</taxon>
        <taxon>Desulfurobacteriales</taxon>
        <taxon>Desulfurobacteriaceae</taxon>
        <taxon>Thermovibrio</taxon>
    </lineage>
</organism>
<comment type="subcellular location">
    <subcellularLocation>
        <location evidence="1">Cell membrane</location>
        <topology evidence="1">Multi-pass membrane protein</topology>
    </subcellularLocation>
</comment>
<accession>E8T3V6</accession>
<evidence type="ECO:0000256" key="2">
    <source>
        <dbReference type="ARBA" id="ARBA00007935"/>
    </source>
</evidence>
<protein>
    <submittedName>
        <fullName evidence="9">Transport system permease protein</fullName>
    </submittedName>
</protein>
<dbReference type="eggNOG" id="COG0609">
    <property type="taxonomic scope" value="Bacteria"/>
</dbReference>
<proteinExistence type="inferred from homology"/>
<comment type="similarity">
    <text evidence="2">Belongs to the binding-protein-dependent transport system permease family. FecCD subfamily.</text>
</comment>
<dbReference type="GO" id="GO:0005886">
    <property type="term" value="C:plasma membrane"/>
    <property type="evidence" value="ECO:0007669"/>
    <property type="project" value="UniProtKB-SubCell"/>
</dbReference>
<feature type="transmembrane region" description="Helical" evidence="8">
    <location>
        <begin position="204"/>
        <end position="234"/>
    </location>
</feature>
<dbReference type="SUPFAM" id="SSF81345">
    <property type="entry name" value="ABC transporter involved in vitamin B12 uptake, BtuC"/>
    <property type="match status" value="1"/>
</dbReference>
<dbReference type="InterPro" id="IPR037294">
    <property type="entry name" value="ABC_BtuC-like"/>
</dbReference>
<dbReference type="PANTHER" id="PTHR30472:SF25">
    <property type="entry name" value="ABC TRANSPORTER PERMEASE PROTEIN MJ0876-RELATED"/>
    <property type="match status" value="1"/>
</dbReference>
<dbReference type="AlphaFoldDB" id="E8T3V6"/>
<feature type="transmembrane region" description="Helical" evidence="8">
    <location>
        <begin position="246"/>
        <end position="265"/>
    </location>
</feature>